<feature type="transmembrane region" description="Helical" evidence="1">
    <location>
        <begin position="47"/>
        <end position="64"/>
    </location>
</feature>
<evidence type="ECO:0000313" key="2">
    <source>
        <dbReference type="EMBL" id="PRQ44099.1"/>
    </source>
</evidence>
<reference evidence="2 3" key="1">
    <citation type="journal article" date="2018" name="Nat. Genet.">
        <title>The Rosa genome provides new insights in the design of modern roses.</title>
        <authorList>
            <person name="Bendahmane M."/>
        </authorList>
    </citation>
    <scope>NUCLEOTIDE SEQUENCE [LARGE SCALE GENOMIC DNA]</scope>
    <source>
        <strain evidence="3">cv. Old Blush</strain>
    </source>
</reference>
<gene>
    <name evidence="2" type="ORF">RchiOBHm_Chr3g0475491</name>
</gene>
<evidence type="ECO:0000256" key="1">
    <source>
        <dbReference type="SAM" id="Phobius"/>
    </source>
</evidence>
<evidence type="ECO:0000313" key="3">
    <source>
        <dbReference type="Proteomes" id="UP000238479"/>
    </source>
</evidence>
<dbReference type="EMBL" id="PDCK01000041">
    <property type="protein sequence ID" value="PRQ44099.1"/>
    <property type="molecule type" value="Genomic_DNA"/>
</dbReference>
<comment type="caution">
    <text evidence="2">The sequence shown here is derived from an EMBL/GenBank/DDBJ whole genome shotgun (WGS) entry which is preliminary data.</text>
</comment>
<dbReference type="AlphaFoldDB" id="A0A2P6RCD5"/>
<accession>A0A2P6RCD5</accession>
<keyword evidence="1" id="KW-0812">Transmembrane</keyword>
<dbReference type="Gramene" id="PRQ44099">
    <property type="protein sequence ID" value="PRQ44099"/>
    <property type="gene ID" value="RchiOBHm_Chr3g0475491"/>
</dbReference>
<organism evidence="2 3">
    <name type="scientific">Rosa chinensis</name>
    <name type="common">China rose</name>
    <dbReference type="NCBI Taxonomy" id="74649"/>
    <lineage>
        <taxon>Eukaryota</taxon>
        <taxon>Viridiplantae</taxon>
        <taxon>Streptophyta</taxon>
        <taxon>Embryophyta</taxon>
        <taxon>Tracheophyta</taxon>
        <taxon>Spermatophyta</taxon>
        <taxon>Magnoliopsida</taxon>
        <taxon>eudicotyledons</taxon>
        <taxon>Gunneridae</taxon>
        <taxon>Pentapetalae</taxon>
        <taxon>rosids</taxon>
        <taxon>fabids</taxon>
        <taxon>Rosales</taxon>
        <taxon>Rosaceae</taxon>
        <taxon>Rosoideae</taxon>
        <taxon>Rosoideae incertae sedis</taxon>
        <taxon>Rosa</taxon>
    </lineage>
</organism>
<sequence>MSYHFLIWRERGLGRAGPEGCRLRQPPQATGSRGPPEFGFSVYKLKIIYIYIYIYILLFAVISTKPRVAPAEVKPN</sequence>
<keyword evidence="3" id="KW-1185">Reference proteome</keyword>
<keyword evidence="1" id="KW-0472">Membrane</keyword>
<name>A0A2P6RCD5_ROSCH</name>
<keyword evidence="1" id="KW-1133">Transmembrane helix</keyword>
<dbReference type="Proteomes" id="UP000238479">
    <property type="component" value="Chromosome 3"/>
</dbReference>
<proteinExistence type="predicted"/>
<protein>
    <submittedName>
        <fullName evidence="2">Uncharacterized protein</fullName>
    </submittedName>
</protein>